<keyword evidence="8 9" id="KW-0472">Membrane</keyword>
<dbReference type="GO" id="GO:0005776">
    <property type="term" value="C:autophagosome"/>
    <property type="evidence" value="ECO:0007669"/>
    <property type="project" value="TreeGrafter"/>
</dbReference>
<keyword evidence="3 9" id="KW-0813">Transport</keyword>
<comment type="caution">
    <text evidence="11">The sequence shown here is derived from an EMBL/GenBank/DDBJ whole genome shotgun (WGS) entry which is preliminary data.</text>
</comment>
<feature type="non-terminal residue" evidence="11">
    <location>
        <position position="728"/>
    </location>
</feature>
<feature type="compositionally biased region" description="Low complexity" evidence="10">
    <location>
        <begin position="661"/>
        <end position="675"/>
    </location>
</feature>
<keyword evidence="4 9" id="KW-0812">Transmembrane</keyword>
<dbReference type="GO" id="GO:0006869">
    <property type="term" value="P:lipid transport"/>
    <property type="evidence" value="ECO:0007669"/>
    <property type="project" value="UniProtKB-KW"/>
</dbReference>
<keyword evidence="7 9" id="KW-0445">Lipid transport</keyword>
<dbReference type="GO" id="GO:0000422">
    <property type="term" value="P:autophagy of mitochondrion"/>
    <property type="evidence" value="ECO:0007669"/>
    <property type="project" value="TreeGrafter"/>
</dbReference>
<evidence type="ECO:0000313" key="12">
    <source>
        <dbReference type="Proteomes" id="UP000529852"/>
    </source>
</evidence>
<evidence type="ECO:0000313" key="11">
    <source>
        <dbReference type="EMBL" id="NWR89880.1"/>
    </source>
</evidence>
<feature type="transmembrane region" description="Helical" evidence="9">
    <location>
        <begin position="380"/>
        <end position="402"/>
    </location>
</feature>
<organism evidence="11 12">
    <name type="scientific">Furnarius figulus</name>
    <dbReference type="NCBI Taxonomy" id="463165"/>
    <lineage>
        <taxon>Eukaryota</taxon>
        <taxon>Metazoa</taxon>
        <taxon>Chordata</taxon>
        <taxon>Craniata</taxon>
        <taxon>Vertebrata</taxon>
        <taxon>Euteleostomi</taxon>
        <taxon>Archelosauria</taxon>
        <taxon>Archosauria</taxon>
        <taxon>Dinosauria</taxon>
        <taxon>Saurischia</taxon>
        <taxon>Theropoda</taxon>
        <taxon>Coelurosauria</taxon>
        <taxon>Aves</taxon>
        <taxon>Neognathae</taxon>
        <taxon>Neoaves</taxon>
        <taxon>Telluraves</taxon>
        <taxon>Australaves</taxon>
        <taxon>Passeriformes</taxon>
        <taxon>Furnariidae</taxon>
        <taxon>Furnarius</taxon>
    </lineage>
</organism>
<dbReference type="EMBL" id="VYZD01000390">
    <property type="protein sequence ID" value="NWR89880.1"/>
    <property type="molecule type" value="Genomic_DNA"/>
</dbReference>
<reference evidence="11 12" key="1">
    <citation type="submission" date="2019-09" db="EMBL/GenBank/DDBJ databases">
        <title>Bird 10,000 Genomes (B10K) Project - Family phase.</title>
        <authorList>
            <person name="Zhang G."/>
        </authorList>
    </citation>
    <scope>NUCLEOTIDE SEQUENCE [LARGE SCALE GENOMIC DNA]</scope>
    <source>
        <strain evidence="11">B10K-DU-003-06</strain>
    </source>
</reference>
<dbReference type="Proteomes" id="UP000529852">
    <property type="component" value="Unassembled WGS sequence"/>
</dbReference>
<keyword evidence="6 9" id="KW-0072">Autophagy</keyword>
<comment type="subcellular location">
    <subcellularLocation>
        <location evidence="1 9">Preautophagosomal structure membrane</location>
        <topology evidence="1 9">Multi-pass membrane protein</topology>
    </subcellularLocation>
</comment>
<evidence type="ECO:0000256" key="10">
    <source>
        <dbReference type="SAM" id="MobiDB-lite"/>
    </source>
</evidence>
<evidence type="ECO:0000256" key="9">
    <source>
        <dbReference type="RuleBase" id="RU364027"/>
    </source>
</evidence>
<evidence type="ECO:0000256" key="4">
    <source>
        <dbReference type="ARBA" id="ARBA00022692"/>
    </source>
</evidence>
<dbReference type="PANTHER" id="PTHR13038:SF14">
    <property type="entry name" value="AUTOPHAGY-RELATED PROTEIN 9B"/>
    <property type="match status" value="1"/>
</dbReference>
<evidence type="ECO:0000256" key="5">
    <source>
        <dbReference type="ARBA" id="ARBA00022989"/>
    </source>
</evidence>
<comment type="similarity">
    <text evidence="2 9">Belongs to the ATG9 family.</text>
</comment>
<feature type="transmembrane region" description="Helical" evidence="9">
    <location>
        <begin position="297"/>
        <end position="325"/>
    </location>
</feature>
<feature type="region of interest" description="Disordered" evidence="10">
    <location>
        <begin position="661"/>
        <end position="700"/>
    </location>
</feature>
<dbReference type="GO" id="GO:0034497">
    <property type="term" value="P:protein localization to phagophore assembly site"/>
    <property type="evidence" value="ECO:0007669"/>
    <property type="project" value="TreeGrafter"/>
</dbReference>
<comment type="function">
    <text evidence="9">Phospholipid scramblase involved in autophagy. Cycles between the preautophagosomal structure/phagophore assembly site (PAS) and the cytoplasmic vesicle pool and supplies membrane for the growing autophagosome. Lipid scramblase activity plays a key role in preautophagosomal structure/phagophore assembly by distributing the phospholipids that arrive through ATG2 from the cytoplasmic to the luminal leaflet of the bilayer, thereby driving autophagosomal membrane expansion.</text>
</comment>
<dbReference type="PANTHER" id="PTHR13038">
    <property type="entry name" value="APG9 AUTOPHAGY 9"/>
    <property type="match status" value="1"/>
</dbReference>
<dbReference type="GO" id="GO:0061709">
    <property type="term" value="P:reticulophagy"/>
    <property type="evidence" value="ECO:0007669"/>
    <property type="project" value="TreeGrafter"/>
</dbReference>
<dbReference type="AlphaFoldDB" id="A0A7K5B2E1"/>
<protein>
    <recommendedName>
        <fullName evidence="9">Autophagy-related protein 9</fullName>
    </recommendedName>
</protein>
<feature type="compositionally biased region" description="Basic and acidic residues" evidence="10">
    <location>
        <begin position="684"/>
        <end position="700"/>
    </location>
</feature>
<keyword evidence="12" id="KW-1185">Reference proteome</keyword>
<keyword evidence="5 9" id="KW-1133">Transmembrane helix</keyword>
<evidence type="ECO:0000256" key="8">
    <source>
        <dbReference type="ARBA" id="ARBA00023136"/>
    </source>
</evidence>
<feature type="transmembrane region" description="Helical" evidence="9">
    <location>
        <begin position="139"/>
        <end position="159"/>
    </location>
</feature>
<comment type="caution">
    <text evidence="9">Lacks conserved residue(s) required for the propagation of feature annotation.</text>
</comment>
<evidence type="ECO:0000256" key="6">
    <source>
        <dbReference type="ARBA" id="ARBA00023006"/>
    </source>
</evidence>
<feature type="transmembrane region" description="Helical" evidence="9">
    <location>
        <begin position="414"/>
        <end position="433"/>
    </location>
</feature>
<evidence type="ECO:0000256" key="3">
    <source>
        <dbReference type="ARBA" id="ARBA00022448"/>
    </source>
</evidence>
<evidence type="ECO:0000256" key="1">
    <source>
        <dbReference type="ARBA" id="ARBA00004511"/>
    </source>
</evidence>
<evidence type="ECO:0000256" key="7">
    <source>
        <dbReference type="ARBA" id="ARBA00023055"/>
    </source>
</evidence>
<dbReference type="InterPro" id="IPR007241">
    <property type="entry name" value="Autophagy-rel_prot_9"/>
</dbReference>
<dbReference type="Pfam" id="PF04109">
    <property type="entry name" value="ATG9"/>
    <property type="match status" value="1"/>
</dbReference>
<sequence length="728" mass="80650">EYQRLEDCEEDSPPGDDEEELLLHVTEGPTGVHGRTLETGVWHGGVHLTLTSSLTTPYIYHFHQRNGFACVVLSDVLELVQFLFVVTFSTFLLCCVDYDVLFATRPLNQSHVPEHTKVTLPDAVLPAPQCARRIRGSGWLLFLLVLAGMVWLCRLVTALRRLVGYWEIRSFYIRALGIPADELCNHSWQSVQARLLALQRRQPLCVPRRELTELDIHHRILRFRNYTVALVNKSLLPVRFHLPLLGPVVFLTRGLQFNLELLLFRGPAALFQNTWSLRPQVKQVGTRRALAQGLARAAVLLGVANLALCPCVLGWRLLLAFFSYAEGLKRAPGSLGARRWSLYARHYLRHFNELGHELQARLSRGHAPATKYMDSFSSPLLAVLARHVGFFAGSVLAVLIVLTVYDEDVLTVQHILTAITLLGLVVTVARSFIPDEHSVWCPEQLLQRVLAHVHYLPEHWQGRAGRAETRAEMAQLFQYKAVFILEELLSPLVTPLILIFAFPPRALDIVDFFRNFTVEVAGVGDICSFAQLDVRHHGNPQWLSEGHTEAPPECQAEHGKTELSLMRFALSNPRWRPPPPARRFLGHLQAQVTRDAATAPPPRALLAEGPLAASLLSEDSALAPEGLVASVLVASGLMARDPRFGQPCSTASATASLLASLRTPTGTPTGSAPPGQARGAPDSPGEHPSPEERPALSESRLRSLSRSALLAEVASAEMSLHAIYLHQV</sequence>
<feature type="non-terminal residue" evidence="11">
    <location>
        <position position="1"/>
    </location>
</feature>
<accession>A0A7K5B2E1</accession>
<dbReference type="GO" id="GO:0034727">
    <property type="term" value="P:piecemeal microautophagy of the nucleus"/>
    <property type="evidence" value="ECO:0007669"/>
    <property type="project" value="TreeGrafter"/>
</dbReference>
<evidence type="ECO:0000256" key="2">
    <source>
        <dbReference type="ARBA" id="ARBA00006185"/>
    </source>
</evidence>
<name>A0A7K5B2E1_9FURN</name>
<dbReference type="GO" id="GO:0034045">
    <property type="term" value="C:phagophore assembly site membrane"/>
    <property type="evidence" value="ECO:0007669"/>
    <property type="project" value="UniProtKB-SubCell"/>
</dbReference>
<proteinExistence type="inferred from homology"/>
<gene>
    <name evidence="11" type="primary">Atg9a_1</name>
    <name evidence="11" type="ORF">FURFIG_R00659</name>
</gene>